<evidence type="ECO:0000313" key="3">
    <source>
        <dbReference type="Proteomes" id="UP001066276"/>
    </source>
</evidence>
<accession>A0AAV7V5Q0</accession>
<protein>
    <submittedName>
        <fullName evidence="2">Uncharacterized protein</fullName>
    </submittedName>
</protein>
<feature type="compositionally biased region" description="Polar residues" evidence="1">
    <location>
        <begin position="213"/>
        <end position="223"/>
    </location>
</feature>
<feature type="compositionally biased region" description="Basic and acidic residues" evidence="1">
    <location>
        <begin position="148"/>
        <end position="157"/>
    </location>
</feature>
<reference evidence="2" key="1">
    <citation type="journal article" date="2022" name="bioRxiv">
        <title>Sequencing and chromosome-scale assembly of the giantPleurodeles waltlgenome.</title>
        <authorList>
            <person name="Brown T."/>
            <person name="Elewa A."/>
            <person name="Iarovenko S."/>
            <person name="Subramanian E."/>
            <person name="Araus A.J."/>
            <person name="Petzold A."/>
            <person name="Susuki M."/>
            <person name="Suzuki K.-i.T."/>
            <person name="Hayashi T."/>
            <person name="Toyoda A."/>
            <person name="Oliveira C."/>
            <person name="Osipova E."/>
            <person name="Leigh N.D."/>
            <person name="Simon A."/>
            <person name="Yun M.H."/>
        </authorList>
    </citation>
    <scope>NUCLEOTIDE SEQUENCE</scope>
    <source>
        <strain evidence="2">20211129_DDA</strain>
        <tissue evidence="2">Liver</tissue>
    </source>
</reference>
<name>A0AAV7V5Q0_PLEWA</name>
<keyword evidence="3" id="KW-1185">Reference proteome</keyword>
<organism evidence="2 3">
    <name type="scientific">Pleurodeles waltl</name>
    <name type="common">Iberian ribbed newt</name>
    <dbReference type="NCBI Taxonomy" id="8319"/>
    <lineage>
        <taxon>Eukaryota</taxon>
        <taxon>Metazoa</taxon>
        <taxon>Chordata</taxon>
        <taxon>Craniata</taxon>
        <taxon>Vertebrata</taxon>
        <taxon>Euteleostomi</taxon>
        <taxon>Amphibia</taxon>
        <taxon>Batrachia</taxon>
        <taxon>Caudata</taxon>
        <taxon>Salamandroidea</taxon>
        <taxon>Salamandridae</taxon>
        <taxon>Pleurodelinae</taxon>
        <taxon>Pleurodeles</taxon>
    </lineage>
</organism>
<evidence type="ECO:0000256" key="1">
    <source>
        <dbReference type="SAM" id="MobiDB-lite"/>
    </source>
</evidence>
<evidence type="ECO:0000313" key="2">
    <source>
        <dbReference type="EMBL" id="KAJ1195600.1"/>
    </source>
</evidence>
<feature type="region of interest" description="Disordered" evidence="1">
    <location>
        <begin position="107"/>
        <end position="157"/>
    </location>
</feature>
<comment type="caution">
    <text evidence="2">The sequence shown here is derived from an EMBL/GenBank/DDBJ whole genome shotgun (WGS) entry which is preliminary data.</text>
</comment>
<feature type="region of interest" description="Disordered" evidence="1">
    <location>
        <begin position="180"/>
        <end position="232"/>
    </location>
</feature>
<proteinExistence type="predicted"/>
<gene>
    <name evidence="2" type="ORF">NDU88_004877</name>
</gene>
<feature type="region of interest" description="Disordered" evidence="1">
    <location>
        <begin position="1"/>
        <end position="59"/>
    </location>
</feature>
<sequence>MQRDRESSWFYSPGHKIDPRSDTGSMRFYSPGPRSDKGSIGFYSPGPRSDKGSMGFYSPGPRSDKGIMGFYSPGPRSDKGIMGFYSPGPRSDKGIMGFYSPGPRSDKGIMGFYSPGPRSDKGSMGFYSPGPRSDKGSLGSYSAGSKAEPAKARQEAGHVRKIASIFEQRANWEEAMLGRERVHQHMGAREPAKSERPSKQQAEQRKGPERDSTCINAQYQQERTPGRGAGGVWLQGEGEYLSQRMEDEAPVYRNSSIVQWDP</sequence>
<dbReference type="Proteomes" id="UP001066276">
    <property type="component" value="Chromosome 2_2"/>
</dbReference>
<feature type="compositionally biased region" description="Basic and acidic residues" evidence="1">
    <location>
        <begin position="180"/>
        <end position="212"/>
    </location>
</feature>
<dbReference type="AlphaFoldDB" id="A0AAV7V5Q0"/>
<dbReference type="EMBL" id="JANPWB010000004">
    <property type="protein sequence ID" value="KAJ1195600.1"/>
    <property type="molecule type" value="Genomic_DNA"/>
</dbReference>